<name>A0A377C2S1_ECOLX</name>
<comment type="catalytic activity">
    <reaction evidence="1 7">
        <text>ATP-dependent breakage, passage and rejoining of double-stranded DNA.</text>
        <dbReference type="EC" id="5.6.2.2"/>
    </reaction>
</comment>
<dbReference type="SUPFAM" id="SSF56719">
    <property type="entry name" value="Type II DNA topoisomerase"/>
    <property type="match status" value="1"/>
</dbReference>
<dbReference type="PROSITE" id="PS52040">
    <property type="entry name" value="TOPO_IIA"/>
    <property type="match status" value="1"/>
</dbReference>
<evidence type="ECO:0000259" key="8">
    <source>
        <dbReference type="PROSITE" id="PS52040"/>
    </source>
</evidence>
<proteinExistence type="predicted"/>
<sequence length="297" mass="33396">MSDMAERLALHEFTENAYLNYSMYVIMDRALPFIGDGLKPVQRRIVYAMSELGLNASAKFKKSARTVGDVLGKYHPHGDSACYEAMVLMAQPFSYRYPLVDGQGNWGAPDDPKSFAAMRYTESRLSKYSELLLSELGQGTADWVPNFDGTLQEPKMLPARLPNILLNGTTGIAVGMATDIPPHNLREVAQAAIALIDQPKTTLDQLLDIVQGPDYPTERKLSLRAPRSVKSTRTDVVQCVCARCGRKKMARWLSAHCRIRFQVRAYWSKLLRKCATKSCRWLTICAMNLTTRTRPAW</sequence>
<dbReference type="GO" id="GO:0003677">
    <property type="term" value="F:DNA binding"/>
    <property type="evidence" value="ECO:0007669"/>
    <property type="project" value="UniProtKB-UniRule"/>
</dbReference>
<evidence type="ECO:0000256" key="3">
    <source>
        <dbReference type="ARBA" id="ARBA00023029"/>
    </source>
</evidence>
<dbReference type="GO" id="GO:0007059">
    <property type="term" value="P:chromosome segregation"/>
    <property type="evidence" value="ECO:0007669"/>
    <property type="project" value="TreeGrafter"/>
</dbReference>
<dbReference type="PANTHER" id="PTHR43493:SF1">
    <property type="entry name" value="DNA TOPOISOMERASE 4 SUBUNIT A"/>
    <property type="match status" value="1"/>
</dbReference>
<evidence type="ECO:0000256" key="7">
    <source>
        <dbReference type="PROSITE-ProRule" id="PRU01384"/>
    </source>
</evidence>
<dbReference type="GO" id="GO:0009330">
    <property type="term" value="C:DNA topoisomerase type II (double strand cut, ATP-hydrolyzing) complex"/>
    <property type="evidence" value="ECO:0007669"/>
    <property type="project" value="TreeGrafter"/>
</dbReference>
<evidence type="ECO:0000256" key="4">
    <source>
        <dbReference type="ARBA" id="ARBA00023125"/>
    </source>
</evidence>
<dbReference type="EC" id="5.99.1.-" evidence="9"/>
<keyword evidence="4 7" id="KW-0238">DNA-binding</keyword>
<dbReference type="InterPro" id="IPR013758">
    <property type="entry name" value="Topo_IIA_A/C_ab"/>
</dbReference>
<dbReference type="GO" id="GO:0006265">
    <property type="term" value="P:DNA topological change"/>
    <property type="evidence" value="ECO:0007669"/>
    <property type="project" value="UniProtKB-UniRule"/>
</dbReference>
<keyword evidence="3 7" id="KW-0799">Topoisomerase</keyword>
<dbReference type="AlphaFoldDB" id="A0A377C2S1"/>
<keyword evidence="2" id="KW-1003">Cell membrane</keyword>
<accession>A0A377C2S1</accession>
<dbReference type="EMBL" id="UGET01000004">
    <property type="protein sequence ID" value="STL81387.1"/>
    <property type="molecule type" value="Genomic_DNA"/>
</dbReference>
<dbReference type="Pfam" id="PF00521">
    <property type="entry name" value="DNA_topoisoIV"/>
    <property type="match status" value="1"/>
</dbReference>
<organism evidence="9 10">
    <name type="scientific">Escherichia coli</name>
    <dbReference type="NCBI Taxonomy" id="562"/>
    <lineage>
        <taxon>Bacteria</taxon>
        <taxon>Pseudomonadati</taxon>
        <taxon>Pseudomonadota</taxon>
        <taxon>Gammaproteobacteria</taxon>
        <taxon>Enterobacterales</taxon>
        <taxon>Enterobacteriaceae</taxon>
        <taxon>Escherichia</taxon>
    </lineage>
</organism>
<keyword evidence="6 7" id="KW-0413">Isomerase</keyword>
<protein>
    <submittedName>
        <fullName evidence="9">Topoisomerase IV subunit A</fullName>
        <ecNumber evidence="9">5.99.1.-</ecNumber>
    </submittedName>
</protein>
<dbReference type="PANTHER" id="PTHR43493">
    <property type="entry name" value="DNA GYRASE/TOPOISOMERASE SUBUNIT A"/>
    <property type="match status" value="1"/>
</dbReference>
<keyword evidence="5" id="KW-0472">Membrane</keyword>
<feature type="domain" description="Topo IIA-type catalytic" evidence="8">
    <location>
        <begin position="31"/>
        <end position="297"/>
    </location>
</feature>
<gene>
    <name evidence="9" type="primary">parC_3</name>
    <name evidence="9" type="ORF">NCTC13148_03030</name>
</gene>
<evidence type="ECO:0000256" key="1">
    <source>
        <dbReference type="ARBA" id="ARBA00000185"/>
    </source>
</evidence>
<dbReference type="InterPro" id="IPR002205">
    <property type="entry name" value="Topo_IIA_dom_A"/>
</dbReference>
<evidence type="ECO:0000313" key="10">
    <source>
        <dbReference type="Proteomes" id="UP000254255"/>
    </source>
</evidence>
<dbReference type="InterPro" id="IPR050220">
    <property type="entry name" value="Type_II_DNA_Topoisomerases"/>
</dbReference>
<evidence type="ECO:0000256" key="5">
    <source>
        <dbReference type="ARBA" id="ARBA00023136"/>
    </source>
</evidence>
<evidence type="ECO:0000313" key="9">
    <source>
        <dbReference type="EMBL" id="STL81387.1"/>
    </source>
</evidence>
<evidence type="ECO:0000256" key="6">
    <source>
        <dbReference type="ARBA" id="ARBA00023235"/>
    </source>
</evidence>
<dbReference type="Proteomes" id="UP000254255">
    <property type="component" value="Unassembled WGS sequence"/>
</dbReference>
<dbReference type="GO" id="GO:0003918">
    <property type="term" value="F:DNA topoisomerase type II (double strand cut, ATP-hydrolyzing) activity"/>
    <property type="evidence" value="ECO:0007669"/>
    <property type="project" value="UniProtKB-EC"/>
</dbReference>
<dbReference type="SMART" id="SM00434">
    <property type="entry name" value="TOP4c"/>
    <property type="match status" value="1"/>
</dbReference>
<feature type="active site" description="O-(5'-phospho-DNA)-tyrosine intermediate" evidence="7">
    <location>
        <position position="120"/>
    </location>
</feature>
<dbReference type="Gene3D" id="3.90.199.10">
    <property type="entry name" value="Topoisomerase II, domain 5"/>
    <property type="match status" value="1"/>
</dbReference>
<dbReference type="InterPro" id="IPR013760">
    <property type="entry name" value="Topo_IIA-like_dom_sf"/>
</dbReference>
<dbReference type="GO" id="GO:0005524">
    <property type="term" value="F:ATP binding"/>
    <property type="evidence" value="ECO:0007669"/>
    <property type="project" value="InterPro"/>
</dbReference>
<evidence type="ECO:0000256" key="2">
    <source>
        <dbReference type="ARBA" id="ARBA00022475"/>
    </source>
</evidence>
<reference evidence="9 10" key="1">
    <citation type="submission" date="2018-06" db="EMBL/GenBank/DDBJ databases">
        <authorList>
            <consortium name="Pathogen Informatics"/>
            <person name="Doyle S."/>
        </authorList>
    </citation>
    <scope>NUCLEOTIDE SEQUENCE [LARGE SCALE GENOMIC DNA]</scope>
    <source>
        <strain evidence="9 10">NCTC13148</strain>
    </source>
</reference>
<dbReference type="GO" id="GO:0005737">
    <property type="term" value="C:cytoplasm"/>
    <property type="evidence" value="ECO:0007669"/>
    <property type="project" value="TreeGrafter"/>
</dbReference>